<proteinExistence type="predicted"/>
<gene>
    <name evidence="1" type="ORF">PGIGA_G00097540</name>
</gene>
<dbReference type="EMBL" id="CM040472">
    <property type="protein sequence ID" value="MCI4389411.1"/>
    <property type="molecule type" value="Genomic_DNA"/>
</dbReference>
<organism evidence="1 2">
    <name type="scientific">Pangasianodon gigas</name>
    <name type="common">Mekong giant catfish</name>
    <name type="synonym">Pangasius gigas</name>
    <dbReference type="NCBI Taxonomy" id="30993"/>
    <lineage>
        <taxon>Eukaryota</taxon>
        <taxon>Metazoa</taxon>
        <taxon>Chordata</taxon>
        <taxon>Craniata</taxon>
        <taxon>Vertebrata</taxon>
        <taxon>Euteleostomi</taxon>
        <taxon>Actinopterygii</taxon>
        <taxon>Neopterygii</taxon>
        <taxon>Teleostei</taxon>
        <taxon>Ostariophysi</taxon>
        <taxon>Siluriformes</taxon>
        <taxon>Pangasiidae</taxon>
        <taxon>Pangasianodon</taxon>
    </lineage>
</organism>
<name>A0ACC5XDS4_PANGG</name>
<evidence type="ECO:0000313" key="2">
    <source>
        <dbReference type="Proteomes" id="UP000829447"/>
    </source>
</evidence>
<protein>
    <submittedName>
        <fullName evidence="1">Uncharacterized protein</fullName>
    </submittedName>
</protein>
<reference evidence="1 2" key="1">
    <citation type="journal article" date="2022" name="bioRxiv">
        <title>An ancient truncated duplication of the anti-Mullerian hormone receptor type 2 gene is a potential conserved master sex determinant in the Pangasiidae catfish family.</title>
        <authorList>
            <person name="Wen M."/>
            <person name="Pan Q."/>
            <person name="Jouanno E."/>
            <person name="Montfort J."/>
            <person name="Zahm M."/>
            <person name="Cabau C."/>
            <person name="Klopp C."/>
            <person name="Iampietro C."/>
            <person name="Roques C."/>
            <person name="Bouchez O."/>
            <person name="Castinel A."/>
            <person name="Donnadieu C."/>
            <person name="Parrinello H."/>
            <person name="Poncet C."/>
            <person name="Belmonte E."/>
            <person name="Gautier V."/>
            <person name="Avarre J.-C."/>
            <person name="Dugue R."/>
            <person name="Gustiano R."/>
            <person name="Ha T.T.T."/>
            <person name="Campet M."/>
            <person name="Sriphairoj K."/>
            <person name="Ribolli J."/>
            <person name="de Almeida F.L."/>
            <person name="Desvignes T."/>
            <person name="Postlethwait J.H."/>
            <person name="Bucao C.F."/>
            <person name="Robinson-Rechavi M."/>
            <person name="Bobe J."/>
            <person name="Herpin A."/>
            <person name="Guiguen Y."/>
        </authorList>
    </citation>
    <scope>NUCLEOTIDE SEQUENCE [LARGE SCALE GENOMIC DNA]</scope>
    <source>
        <strain evidence="1">YG-Dec2019</strain>
    </source>
</reference>
<keyword evidence="2" id="KW-1185">Reference proteome</keyword>
<dbReference type="Proteomes" id="UP000829447">
    <property type="component" value="Linkage Group LG19"/>
</dbReference>
<sequence>MIWKKEKETFLAQALCGQDAFWNRVLVKGPRLKNSPSIGVVRLREKTGRSLCIAAGTLAQVRNAASCQHIFFFLGGEGGLGLELILQPVFISKPYTRCVVVHLSGHKTRLKSSCAEEDARPVRCQDAAVQGAGTGRRCATVTPDLDGYLVRRARARQVSGK</sequence>
<evidence type="ECO:0000313" key="1">
    <source>
        <dbReference type="EMBL" id="MCI4389411.1"/>
    </source>
</evidence>
<comment type="caution">
    <text evidence="1">The sequence shown here is derived from an EMBL/GenBank/DDBJ whole genome shotgun (WGS) entry which is preliminary data.</text>
</comment>
<accession>A0ACC5XDS4</accession>